<dbReference type="OrthoDB" id="3257981at2759"/>
<dbReference type="Proteomes" id="UP001146351">
    <property type="component" value="Unassembled WGS sequence"/>
</dbReference>
<dbReference type="EMBL" id="JAPQKO010000001">
    <property type="protein sequence ID" value="KAJ5182928.1"/>
    <property type="molecule type" value="Genomic_DNA"/>
</dbReference>
<comment type="caution">
    <text evidence="3">The sequence shown here is derived from an EMBL/GenBank/DDBJ whole genome shotgun (WGS) entry which is preliminary data.</text>
</comment>
<feature type="signal peptide" evidence="2">
    <location>
        <begin position="1"/>
        <end position="18"/>
    </location>
</feature>
<evidence type="ECO:0000256" key="2">
    <source>
        <dbReference type="SAM" id="SignalP"/>
    </source>
</evidence>
<feature type="region of interest" description="Disordered" evidence="1">
    <location>
        <begin position="19"/>
        <end position="61"/>
    </location>
</feature>
<feature type="region of interest" description="Disordered" evidence="1">
    <location>
        <begin position="698"/>
        <end position="735"/>
    </location>
</feature>
<name>A0A9W9IRG6_9EURO</name>
<reference evidence="3" key="1">
    <citation type="submission" date="2022-11" db="EMBL/GenBank/DDBJ databases">
        <authorList>
            <person name="Petersen C."/>
        </authorList>
    </citation>
    <scope>NUCLEOTIDE SEQUENCE</scope>
    <source>
        <strain evidence="3">IBT 21917</strain>
    </source>
</reference>
<organism evidence="3 4">
    <name type="scientific">Penicillium capsulatum</name>
    <dbReference type="NCBI Taxonomy" id="69766"/>
    <lineage>
        <taxon>Eukaryota</taxon>
        <taxon>Fungi</taxon>
        <taxon>Dikarya</taxon>
        <taxon>Ascomycota</taxon>
        <taxon>Pezizomycotina</taxon>
        <taxon>Eurotiomycetes</taxon>
        <taxon>Eurotiomycetidae</taxon>
        <taxon>Eurotiales</taxon>
        <taxon>Aspergillaceae</taxon>
        <taxon>Penicillium</taxon>
    </lineage>
</organism>
<evidence type="ECO:0000313" key="4">
    <source>
        <dbReference type="Proteomes" id="UP001146351"/>
    </source>
</evidence>
<reference evidence="3" key="2">
    <citation type="journal article" date="2023" name="IMA Fungus">
        <title>Comparative genomic study of the Penicillium genus elucidates a diverse pangenome and 15 lateral gene transfer events.</title>
        <authorList>
            <person name="Petersen C."/>
            <person name="Sorensen T."/>
            <person name="Nielsen M.R."/>
            <person name="Sondergaard T.E."/>
            <person name="Sorensen J.L."/>
            <person name="Fitzpatrick D.A."/>
            <person name="Frisvad J.C."/>
            <person name="Nielsen K.L."/>
        </authorList>
    </citation>
    <scope>NUCLEOTIDE SEQUENCE</scope>
    <source>
        <strain evidence="3">IBT 21917</strain>
    </source>
</reference>
<proteinExistence type="predicted"/>
<keyword evidence="4" id="KW-1185">Reference proteome</keyword>
<evidence type="ECO:0000256" key="1">
    <source>
        <dbReference type="SAM" id="MobiDB-lite"/>
    </source>
</evidence>
<sequence length="827" mass="92033">MKVAPVLLWVLQLGLAGAGPISSSVESSKSTPTGHSLSENHTKNKTNTANSTGKHTPTATNTWRFQATGHWTKTPCTGSSTDARLSFWDRWTKAGVPEAWDELLTAYKKDRKNPKYPNKLRIDAWLWNAFYSSMDPQCSAWDSGSCGTIQCVKDQVPAAAEYILDSFAYVNQMVRTTYDSVVAVQLISQNDMQEFVSSFSEKKSHIDEKVLKLVLDAVLFAVGLASASLWNDVFKEIKIFPQYVKDIGGKKVKVNKKGKHPDGQTPQEGNERQVWKDISNAAVAYAMISNKDALSAPKDPTVSVWGKMLHYAGDYFNHTIAALQNQLSDIMEAKDEKALERIDGMMKNGGMFNLSTVPSKSTQMQHSLKSLFFGALLPKLWGISKEESEITPQEPFILRVPASKWKCGEKPAFMGGNALHLSKWNMGQYLSSGTNEVTYWCDEEGNTFWLLSANYPKCPSCIGIQNWLPFGVLKGGDKKTLDGEKWGISLPDIINSTFGGFLQNGKKNGFEMDKSRSSVTNMEWEVADTEWSMYGGIRTPGFFNFTVCLDPEEADHRIRSVIRPPCGTVPAGVKSLPGTPNEDGFVPGWCTIHVTQYQPDDKTRNPMSTSQLAITVYQDDQEPFVFATKQPLAGTMKIDSKLPYPLYVQDNYKDGDKEILSFWYNGQWFLEYDAAHSCNIGEYDSGKREGACGFTCQSKAKDPPKKPPAGHPQPCHRSLPGQRQTTHVSQREKRNEMEDALNIGDYALELTLRDDDNDVISYMAKTNRPPGKKNAVSIQGPLKSPVACYSGNSDDDPPVCNYGDQKLDISNHDFDGGSRDLYPEFKC</sequence>
<gene>
    <name evidence="3" type="ORF">N7492_000544</name>
</gene>
<accession>A0A9W9IRG6</accession>
<feature type="compositionally biased region" description="Polar residues" evidence="1">
    <location>
        <begin position="31"/>
        <end position="61"/>
    </location>
</feature>
<protein>
    <submittedName>
        <fullName evidence="3">Uncharacterized protein</fullName>
    </submittedName>
</protein>
<evidence type="ECO:0000313" key="3">
    <source>
        <dbReference type="EMBL" id="KAJ5182928.1"/>
    </source>
</evidence>
<keyword evidence="2" id="KW-0732">Signal</keyword>
<dbReference type="AlphaFoldDB" id="A0A9W9IRG6"/>
<feature type="chain" id="PRO_5040917954" evidence="2">
    <location>
        <begin position="19"/>
        <end position="827"/>
    </location>
</feature>